<dbReference type="Gene3D" id="3.10.20.870">
    <property type="entry name" value="PFU (PLAA family ubiquitin binding), C-terminal domain"/>
    <property type="match status" value="2"/>
</dbReference>
<dbReference type="Pfam" id="PF00400">
    <property type="entry name" value="WD40"/>
    <property type="match status" value="4"/>
</dbReference>
<gene>
    <name evidence="10" type="ORF">EVEC_LOCUS3941</name>
</gene>
<evidence type="ECO:0000259" key="8">
    <source>
        <dbReference type="PROSITE" id="PS51394"/>
    </source>
</evidence>
<dbReference type="InterPro" id="IPR011989">
    <property type="entry name" value="ARM-like"/>
</dbReference>
<feature type="domain" description="PUL" evidence="9">
    <location>
        <begin position="619"/>
        <end position="895"/>
    </location>
</feature>
<dbReference type="Gene3D" id="1.25.10.10">
    <property type="entry name" value="Leucine-rich Repeat Variant"/>
    <property type="match status" value="1"/>
</dbReference>
<comment type="similarity">
    <text evidence="2">Belongs to the WD repeat PLAP family.</text>
</comment>
<dbReference type="PANTHER" id="PTHR19849:SF0">
    <property type="entry name" value="PHOSPHOLIPASE A-2-ACTIVATING PROTEIN"/>
    <property type="match status" value="1"/>
</dbReference>
<reference evidence="10 11" key="2">
    <citation type="submission" date="2018-10" db="EMBL/GenBank/DDBJ databases">
        <authorList>
            <consortium name="Pathogen Informatics"/>
        </authorList>
    </citation>
    <scope>NUCLEOTIDE SEQUENCE [LARGE SCALE GENOMIC DNA]</scope>
</reference>
<reference evidence="12" key="1">
    <citation type="submission" date="2016-04" db="UniProtKB">
        <authorList>
            <consortium name="WormBaseParasite"/>
        </authorList>
    </citation>
    <scope>IDENTIFICATION</scope>
</reference>
<feature type="domain" description="PFU" evidence="8">
    <location>
        <begin position="433"/>
        <end position="538"/>
    </location>
</feature>
<evidence type="ECO:0000313" key="11">
    <source>
        <dbReference type="Proteomes" id="UP000274131"/>
    </source>
</evidence>
<dbReference type="PRINTS" id="PR00320">
    <property type="entry name" value="GPROTEINBRPT"/>
</dbReference>
<dbReference type="PROSITE" id="PS51394">
    <property type="entry name" value="PFU"/>
    <property type="match status" value="1"/>
</dbReference>
<comment type="subcellular location">
    <subcellularLocation>
        <location evidence="1">Cytoplasm</location>
    </subcellularLocation>
</comment>
<dbReference type="InterPro" id="IPR036322">
    <property type="entry name" value="WD40_repeat_dom_sf"/>
</dbReference>
<feature type="repeat" description="WD" evidence="6">
    <location>
        <begin position="110"/>
        <end position="144"/>
    </location>
</feature>
<dbReference type="AlphaFoldDB" id="A0A0N4V2K6"/>
<dbReference type="GO" id="GO:0010992">
    <property type="term" value="P:ubiquitin recycling"/>
    <property type="evidence" value="ECO:0007669"/>
    <property type="project" value="TreeGrafter"/>
</dbReference>
<dbReference type="PROSITE" id="PS50082">
    <property type="entry name" value="WD_REPEATS_2"/>
    <property type="match status" value="3"/>
</dbReference>
<keyword evidence="11" id="KW-1185">Reference proteome</keyword>
<dbReference type="PROSITE" id="PS51396">
    <property type="entry name" value="PUL"/>
    <property type="match status" value="1"/>
</dbReference>
<dbReference type="OrthoDB" id="10265988at2759"/>
<name>A0A0N4V2K6_ENTVE</name>
<dbReference type="WBParaSite" id="EVEC_0000423301-mRNA-1">
    <property type="protein sequence ID" value="EVEC_0000423301-mRNA-1"/>
    <property type="gene ID" value="EVEC_0000423301"/>
</dbReference>
<dbReference type="STRING" id="51028.A0A0N4V2K6"/>
<keyword evidence="3" id="KW-0963">Cytoplasm</keyword>
<dbReference type="PROSITE" id="PS50294">
    <property type="entry name" value="WD_REPEATS_REGION"/>
    <property type="match status" value="2"/>
</dbReference>
<keyword evidence="4 6" id="KW-0853">WD repeat</keyword>
<dbReference type="InterPro" id="IPR001680">
    <property type="entry name" value="WD40_rpt"/>
</dbReference>
<keyword evidence="5" id="KW-0677">Repeat</keyword>
<organism evidence="12">
    <name type="scientific">Enterobius vermicularis</name>
    <name type="common">Human pinworm</name>
    <dbReference type="NCBI Taxonomy" id="51028"/>
    <lineage>
        <taxon>Eukaryota</taxon>
        <taxon>Metazoa</taxon>
        <taxon>Ecdysozoa</taxon>
        <taxon>Nematoda</taxon>
        <taxon>Chromadorea</taxon>
        <taxon>Rhabditida</taxon>
        <taxon>Spirurina</taxon>
        <taxon>Oxyuridomorpha</taxon>
        <taxon>Oxyuroidea</taxon>
        <taxon>Oxyuridae</taxon>
        <taxon>Enterobius</taxon>
    </lineage>
</organism>
<dbReference type="GO" id="GO:0005737">
    <property type="term" value="C:cytoplasm"/>
    <property type="evidence" value="ECO:0007669"/>
    <property type="project" value="UniProtKB-SubCell"/>
</dbReference>
<dbReference type="InterPro" id="IPR015943">
    <property type="entry name" value="WD40/YVTN_repeat-like_dom_sf"/>
</dbReference>
<dbReference type="PANTHER" id="PTHR19849">
    <property type="entry name" value="PHOSPHOLIPASE A-2-ACTIVATING PROTEIN"/>
    <property type="match status" value="1"/>
</dbReference>
<dbReference type="Proteomes" id="UP000274131">
    <property type="component" value="Unassembled WGS sequence"/>
</dbReference>
<dbReference type="InterPro" id="IPR038122">
    <property type="entry name" value="PFU_sf"/>
</dbReference>
<dbReference type="InterPro" id="IPR020472">
    <property type="entry name" value="WD40_PAC1"/>
</dbReference>
<evidence type="ECO:0000259" key="9">
    <source>
        <dbReference type="PROSITE" id="PS51396"/>
    </source>
</evidence>
<dbReference type="GO" id="GO:0005634">
    <property type="term" value="C:nucleus"/>
    <property type="evidence" value="ECO:0007669"/>
    <property type="project" value="TreeGrafter"/>
</dbReference>
<feature type="region of interest" description="Disordered" evidence="7">
    <location>
        <begin position="572"/>
        <end position="591"/>
    </location>
</feature>
<evidence type="ECO:0000256" key="4">
    <source>
        <dbReference type="ARBA" id="ARBA00022574"/>
    </source>
</evidence>
<protein>
    <submittedName>
        <fullName evidence="12">WD_REPEATS_REGION domain-containing protein</fullName>
    </submittedName>
</protein>
<dbReference type="InterPro" id="IPR013535">
    <property type="entry name" value="PUL_dom"/>
</dbReference>
<dbReference type="Gene3D" id="2.130.10.10">
    <property type="entry name" value="YVTN repeat-like/Quinoprotein amine dehydrogenase"/>
    <property type="match status" value="1"/>
</dbReference>
<evidence type="ECO:0000256" key="7">
    <source>
        <dbReference type="SAM" id="MobiDB-lite"/>
    </source>
</evidence>
<dbReference type="SMART" id="SM00320">
    <property type="entry name" value="WD40"/>
    <property type="match status" value="6"/>
</dbReference>
<dbReference type="Pfam" id="PF08324">
    <property type="entry name" value="PUL"/>
    <property type="match status" value="1"/>
</dbReference>
<evidence type="ECO:0000256" key="2">
    <source>
        <dbReference type="ARBA" id="ARBA00008495"/>
    </source>
</evidence>
<evidence type="ECO:0000256" key="3">
    <source>
        <dbReference type="ARBA" id="ARBA00022490"/>
    </source>
</evidence>
<evidence type="ECO:0000313" key="10">
    <source>
        <dbReference type="EMBL" id="VDD89026.1"/>
    </source>
</evidence>
<dbReference type="EMBL" id="UXUI01007720">
    <property type="protein sequence ID" value="VDD89026.1"/>
    <property type="molecule type" value="Genomic_DNA"/>
</dbReference>
<evidence type="ECO:0000256" key="6">
    <source>
        <dbReference type="PROSITE-ProRule" id="PRU00221"/>
    </source>
</evidence>
<evidence type="ECO:0000313" key="12">
    <source>
        <dbReference type="WBParaSite" id="EVEC_0000423301-mRNA-1"/>
    </source>
</evidence>
<dbReference type="InterPro" id="IPR015155">
    <property type="entry name" value="PFU"/>
</dbReference>
<dbReference type="GO" id="GO:0043130">
    <property type="term" value="F:ubiquitin binding"/>
    <property type="evidence" value="ECO:0007669"/>
    <property type="project" value="TreeGrafter"/>
</dbReference>
<accession>A0A0N4V2K6</accession>
<evidence type="ECO:0000256" key="5">
    <source>
        <dbReference type="ARBA" id="ARBA00022737"/>
    </source>
</evidence>
<sequence length="899" mass="98570">MVDVDMENNLAPQFSLSQVIEAHKSDVKALATTTSGIIISGSRDENVKVFVTRKDGRYIEGENTKHCDKLAVNSLAFYQVPAGCSTIFVGRKDGSIAVYTLGDVQPIQTIKAHKLNVCILSVDSVNGKLLSGSWDSTANVWSISDLTEGNEKVKITLSGHKMSVWAVAAIPEKPDFYLTGSADTLIKYWNNGLELNSFLGIATKFLIIDVFGVHLKVFEELFRSYVIVSVLHRVSKPPGHEDVVRSIVVLNAHRFISASNDSSIRIWDLDAGVCINKFNSLTGEYIYSMKVLPSSSGSDIVVTVGEGGFIEFWNMTEKKGLEHSQLIQTPTQSIWAVDSLSDGDVVVGADDGRIYVFTTNKDRMADKVVLETFESGVTEKIAAAEALRASQQHEIVKIKVSLEDGQPDMELRYKKGSDPAEAAQTFITENNLPISFLDEIVEYIKTNIPEARHAVNKKYGPSQPPQRVNVDGKEWDYVFDVTTEDGRVLKLTYNVGEDVNWAAQRFVEKNNLPVQFLGKVSNLLRLQVPGLSDAIPSGYTDPFTGGNRYIPHDAVGVDGAGGDPFTGSGRYIPPGPGDQPGPSGGLDPFTGAGAYRVDKTSACLPKSSLPLDPLKPRSELIPIRAFTKFGIEQTSPKAIAKLKELNEGQLELRLSQEQVNALEEILSKVIYEVRDVHVSAIDLGLSWPLDAMVPVLDAFRLALLNRNLNKCYCSMKEMDGNSPRGPKTIEKLNALLLTAQRDPIKILVCRAIANSTAHQWGREMLMFDIKTNICMLMLQLANPKPALQVAAAAALANYTFLLLQGVETNDGVAELGPREDAIKAVIEGLKDIQRYGIWRESTQLQILQVLATLMWGDRTIIKLAKSLDVVSIANRIKDSLTDEDGKAVARDIVGMAYAV</sequence>
<dbReference type="Pfam" id="PF09070">
    <property type="entry name" value="PFU"/>
    <property type="match status" value="2"/>
</dbReference>
<evidence type="ECO:0000256" key="1">
    <source>
        <dbReference type="ARBA" id="ARBA00004496"/>
    </source>
</evidence>
<feature type="repeat" description="WD" evidence="6">
    <location>
        <begin position="157"/>
        <end position="190"/>
    </location>
</feature>
<dbReference type="GO" id="GO:0043161">
    <property type="term" value="P:proteasome-mediated ubiquitin-dependent protein catabolic process"/>
    <property type="evidence" value="ECO:0007669"/>
    <property type="project" value="TreeGrafter"/>
</dbReference>
<dbReference type="SUPFAM" id="SSF50978">
    <property type="entry name" value="WD40 repeat-like"/>
    <property type="match status" value="1"/>
</dbReference>
<proteinExistence type="inferred from homology"/>
<feature type="repeat" description="WD" evidence="6">
    <location>
        <begin position="237"/>
        <end position="277"/>
    </location>
</feature>